<name>A0AA36JI53_9DINO</name>
<proteinExistence type="predicted"/>
<keyword evidence="3" id="KW-1185">Reference proteome</keyword>
<evidence type="ECO:0000256" key="1">
    <source>
        <dbReference type="SAM" id="MobiDB-lite"/>
    </source>
</evidence>
<feature type="compositionally biased region" description="Low complexity" evidence="1">
    <location>
        <begin position="181"/>
        <end position="194"/>
    </location>
</feature>
<dbReference type="EMBL" id="CAUJNA010003615">
    <property type="protein sequence ID" value="CAJ1406046.1"/>
    <property type="molecule type" value="Genomic_DNA"/>
</dbReference>
<evidence type="ECO:0000313" key="3">
    <source>
        <dbReference type="Proteomes" id="UP001178507"/>
    </source>
</evidence>
<sequence length="200" mass="21961">MAETFREVGDGEPRCTETWPGSAGATRLSKEELTANAGFGEECRAKTPCYEVAEEEFERLWLSGKVEPSAEVEDSYEISEEDFERLLKAGQLQLAGNEDQAGPLGVSEFELSDLSARRPLKRPRPRGEAIATSAPKPMPPSTAPIPSRRCSEPTRPQTVCEGRKALAAYHLLERNLWSSEAMPRAAGSPARRASLGPWCR</sequence>
<comment type="caution">
    <text evidence="2">The sequence shown here is derived from an EMBL/GenBank/DDBJ whole genome shotgun (WGS) entry which is preliminary data.</text>
</comment>
<dbReference type="Proteomes" id="UP001178507">
    <property type="component" value="Unassembled WGS sequence"/>
</dbReference>
<feature type="compositionally biased region" description="Basic and acidic residues" evidence="1">
    <location>
        <begin position="1"/>
        <end position="15"/>
    </location>
</feature>
<protein>
    <submittedName>
        <fullName evidence="2">Uncharacterized protein</fullName>
    </submittedName>
</protein>
<feature type="region of interest" description="Disordered" evidence="1">
    <location>
        <begin position="1"/>
        <end position="27"/>
    </location>
</feature>
<reference evidence="2" key="1">
    <citation type="submission" date="2023-08" db="EMBL/GenBank/DDBJ databases">
        <authorList>
            <person name="Chen Y."/>
            <person name="Shah S."/>
            <person name="Dougan E. K."/>
            <person name="Thang M."/>
            <person name="Chan C."/>
        </authorList>
    </citation>
    <scope>NUCLEOTIDE SEQUENCE</scope>
</reference>
<feature type="region of interest" description="Disordered" evidence="1">
    <location>
        <begin position="98"/>
        <end position="158"/>
    </location>
</feature>
<evidence type="ECO:0000313" key="2">
    <source>
        <dbReference type="EMBL" id="CAJ1406046.1"/>
    </source>
</evidence>
<dbReference type="AlphaFoldDB" id="A0AA36JI53"/>
<feature type="region of interest" description="Disordered" evidence="1">
    <location>
        <begin position="180"/>
        <end position="200"/>
    </location>
</feature>
<accession>A0AA36JI53</accession>
<gene>
    <name evidence="2" type="ORF">EVOR1521_LOCUS28109</name>
</gene>
<organism evidence="2 3">
    <name type="scientific">Effrenium voratum</name>
    <dbReference type="NCBI Taxonomy" id="2562239"/>
    <lineage>
        <taxon>Eukaryota</taxon>
        <taxon>Sar</taxon>
        <taxon>Alveolata</taxon>
        <taxon>Dinophyceae</taxon>
        <taxon>Suessiales</taxon>
        <taxon>Symbiodiniaceae</taxon>
        <taxon>Effrenium</taxon>
    </lineage>
</organism>